<protein>
    <recommendedName>
        <fullName evidence="3">Dipeptidylpeptidase IV N-terminal domain-containing protein</fullName>
    </recommendedName>
</protein>
<dbReference type="EMBL" id="BARS01003822">
    <property type="protein sequence ID" value="GAF68824.1"/>
    <property type="molecule type" value="Genomic_DNA"/>
</dbReference>
<dbReference type="SUPFAM" id="SSF69304">
    <property type="entry name" value="Tricorn protease N-terminal domain"/>
    <property type="match status" value="1"/>
</dbReference>
<feature type="compositionally biased region" description="Low complexity" evidence="1">
    <location>
        <begin position="348"/>
        <end position="363"/>
    </location>
</feature>
<reference evidence="2" key="1">
    <citation type="journal article" date="2014" name="Front. Microbiol.">
        <title>High frequency of phylogenetically diverse reductive dehalogenase-homologous genes in deep subseafloor sedimentary metagenomes.</title>
        <authorList>
            <person name="Kawai M."/>
            <person name="Futagami T."/>
            <person name="Toyoda A."/>
            <person name="Takaki Y."/>
            <person name="Nishi S."/>
            <person name="Hori S."/>
            <person name="Arai W."/>
            <person name="Tsubouchi T."/>
            <person name="Morono Y."/>
            <person name="Uchiyama I."/>
            <person name="Ito T."/>
            <person name="Fujiyama A."/>
            <person name="Inagaki F."/>
            <person name="Takami H."/>
        </authorList>
    </citation>
    <scope>NUCLEOTIDE SEQUENCE</scope>
    <source>
        <strain evidence="2">Expedition CK06-06</strain>
    </source>
</reference>
<dbReference type="PANTHER" id="PTHR36842">
    <property type="entry name" value="PROTEIN TOLB HOMOLOG"/>
    <property type="match status" value="1"/>
</dbReference>
<gene>
    <name evidence="2" type="ORF">S01H1_07411</name>
</gene>
<feature type="region of interest" description="Disordered" evidence="1">
    <location>
        <begin position="348"/>
        <end position="367"/>
    </location>
</feature>
<dbReference type="AlphaFoldDB" id="X0RJ05"/>
<organism evidence="2">
    <name type="scientific">marine sediment metagenome</name>
    <dbReference type="NCBI Taxonomy" id="412755"/>
    <lineage>
        <taxon>unclassified sequences</taxon>
        <taxon>metagenomes</taxon>
        <taxon>ecological metagenomes</taxon>
    </lineage>
</organism>
<evidence type="ECO:0000256" key="1">
    <source>
        <dbReference type="SAM" id="MobiDB-lite"/>
    </source>
</evidence>
<evidence type="ECO:0000313" key="2">
    <source>
        <dbReference type="EMBL" id="GAF68824.1"/>
    </source>
</evidence>
<proteinExistence type="predicted"/>
<dbReference type="Gene3D" id="2.120.10.30">
    <property type="entry name" value="TolB, C-terminal domain"/>
    <property type="match status" value="1"/>
</dbReference>
<accession>X0RJ05</accession>
<dbReference type="InterPro" id="IPR011042">
    <property type="entry name" value="6-blade_b-propeller_TolB-like"/>
</dbReference>
<name>X0RJ05_9ZZZZ</name>
<comment type="caution">
    <text evidence="2">The sequence shown here is derived from an EMBL/GenBank/DDBJ whole genome shotgun (WGS) entry which is preliminary data.</text>
</comment>
<sequence>DDKYVVYNVRPGPSRSRQLWVADVESGKTWRLLPERGEGKEQRWSPGVPPKICLQIEANGSGYDIATVNPDGRDFVNLTDIGAQSVRTWSPRWSPTGEWVAFTSDIDMTQTERDRRCKDCWIARPDGSEARNLTNASSPSTEEQLALRQLHWSWDGRWILAEARRFDKQGNRIPALYLIDPINGGYEAILTSDPQRTNEHNKYMRIKWSYDSSKIAFVNLHCTVRNWGPTPQFENDRWLLSIYDVRKKKVDDILIYDEQSDRKRIVADFEKKRIRDIIYEEDKIEDISWSPDGRSILLTIADIISKDDNIFRPDVYRLDLPERFIAASASQHIGPPMGRETEATVQLAEAAEPSAQPSPRSEPTQVDEKGFVTETVEPMHMTTEEAVSSLSASYGQYLTENPVRNILLFKGPANVLASLRSDLRLIDTPAPHILVDLLAVELSDEANRNLGLDWTYSGGHFGLFQPSG</sequence>
<evidence type="ECO:0008006" key="3">
    <source>
        <dbReference type="Google" id="ProtNLM"/>
    </source>
</evidence>
<dbReference type="PANTHER" id="PTHR36842:SF1">
    <property type="entry name" value="PROTEIN TOLB"/>
    <property type="match status" value="1"/>
</dbReference>
<feature type="non-terminal residue" evidence="2">
    <location>
        <position position="468"/>
    </location>
</feature>
<feature type="non-terminal residue" evidence="2">
    <location>
        <position position="1"/>
    </location>
</feature>